<protein>
    <recommendedName>
        <fullName evidence="4">DUF3905 domain-containing protein</fullName>
    </recommendedName>
</protein>
<dbReference type="RefSeq" id="WP_167052814.1">
    <property type="nucleotide sequence ID" value="NZ_JAAOZR010000005.1"/>
</dbReference>
<dbReference type="EMBL" id="JAGGKV010000010">
    <property type="protein sequence ID" value="MBP1964667.1"/>
    <property type="molecule type" value="Genomic_DNA"/>
</dbReference>
<organism evidence="2 3">
    <name type="scientific">Paenibacillus aceris</name>
    <dbReference type="NCBI Taxonomy" id="869555"/>
    <lineage>
        <taxon>Bacteria</taxon>
        <taxon>Bacillati</taxon>
        <taxon>Bacillota</taxon>
        <taxon>Bacilli</taxon>
        <taxon>Bacillales</taxon>
        <taxon>Paenibacillaceae</taxon>
        <taxon>Paenibacillus</taxon>
    </lineage>
</organism>
<reference evidence="2 3" key="1">
    <citation type="submission" date="2021-03" db="EMBL/GenBank/DDBJ databases">
        <title>Genomic Encyclopedia of Type Strains, Phase IV (KMG-IV): sequencing the most valuable type-strain genomes for metagenomic binning, comparative biology and taxonomic classification.</title>
        <authorList>
            <person name="Goeker M."/>
        </authorList>
    </citation>
    <scope>NUCLEOTIDE SEQUENCE [LARGE SCALE GENOMIC DNA]</scope>
    <source>
        <strain evidence="2 3">DSM 24950</strain>
    </source>
</reference>
<proteinExistence type="predicted"/>
<evidence type="ECO:0000313" key="2">
    <source>
        <dbReference type="EMBL" id="MBP1964667.1"/>
    </source>
</evidence>
<keyword evidence="3" id="KW-1185">Reference proteome</keyword>
<dbReference type="Proteomes" id="UP001519344">
    <property type="component" value="Unassembled WGS sequence"/>
</dbReference>
<accession>A0ABS4I177</accession>
<feature type="region of interest" description="Disordered" evidence="1">
    <location>
        <begin position="1"/>
        <end position="20"/>
    </location>
</feature>
<comment type="caution">
    <text evidence="2">The sequence shown here is derived from an EMBL/GenBank/DDBJ whole genome shotgun (WGS) entry which is preliminary data.</text>
</comment>
<evidence type="ECO:0008006" key="4">
    <source>
        <dbReference type="Google" id="ProtNLM"/>
    </source>
</evidence>
<evidence type="ECO:0000256" key="1">
    <source>
        <dbReference type="SAM" id="MobiDB-lite"/>
    </source>
</evidence>
<feature type="compositionally biased region" description="Basic and acidic residues" evidence="1">
    <location>
        <begin position="121"/>
        <end position="130"/>
    </location>
</feature>
<name>A0ABS4I177_9BACL</name>
<evidence type="ECO:0000313" key="3">
    <source>
        <dbReference type="Proteomes" id="UP001519344"/>
    </source>
</evidence>
<sequence length="130" mass="14648">MSKDPKKSVQAAQDQSNLDPFEIDFLPQFEQGRGPREAFVNEHGVVIGDHEYESDNSPLEQWTAETDPEVMAGDEWVHPYKDIGFQSAENRDYFEKGIVPQSGIFTHPDKDVSFEPGESSSTKKKDEAEA</sequence>
<dbReference type="InterPro" id="IPR024999">
    <property type="entry name" value="DUF3905"/>
</dbReference>
<dbReference type="Pfam" id="PF13045">
    <property type="entry name" value="DUF3905"/>
    <property type="match status" value="1"/>
</dbReference>
<gene>
    <name evidence="2" type="ORF">J2Z65_003890</name>
</gene>
<feature type="region of interest" description="Disordered" evidence="1">
    <location>
        <begin position="101"/>
        <end position="130"/>
    </location>
</feature>